<dbReference type="AlphaFoldDB" id="A8H264"/>
<sequence length="1038" mass="112381">MVKSLVENGRLISLVIALLIVAGFGAISSLPRMEDPEITNRFASVITHYPGASAERVEALVTEVLESELRRLEELKLVQSTSRPGISVIQLELKDDVIETAPVWSRARDLIADAKGLLPQSAQNTTLDDQLGYANTAILGVVWRGSGVVRTDMLNRYAKELQSRLRLLSGTDFVNLYGQPAEEILVQLDGNKVNQLQLSAKTIAQILQNADAKVSAGEINNQQFRALVEVSGELDSLARISQVPLKVTASGQIIRLADIATISRQPKEPANSIALIDQEQGVMVAARMLSNTRVDLWLEKVRTAVEELQTSIPANIEIQWLFDQEGYTTERLSDLVGSLLLGFLIILAVLMLTLGLRNALIVALSLPLTALFTLACMKYIGLPIHQMSVTGLVVALGIMVDNAIVIVDAISQRRQKGTDRLTAVKETLQHLWLPLAGSTITTMLAFAPIVLMPGAAGEFVGGIAISVMFALLGSFIISHTIIAGLAGRFGVDGKSQHWYQHGINLPWLSDAFRQTLTLALARPLLAAIVIGVLPVMGFIAAGKMTEQFFPPSDRDMFQIEVYLAPHASIANTREQVSQIDADLRATAGITRIDWVVGGNAPSFYYNLLQRQQGASHYAQAMVKVSDFDTANKLIPQLQKTLDIRYPQAQIIVRKLEQGPPFNAPVEVRIFGPNLDQLKLLGEQVRKLLSETADVIHTRATLSAGAPKVWLQIDEDASLMSGLSLTDIAKQVEMATTGINGGSILEQTESLPVRVRLNDSTREEQTKLAEITLVSSQGKGIPLSAISSSEIEVSRGAIPRRDGQRVNTIEAYITSGVLPQTVVDSVSAKLSDIALPSGYRLELGGESAKRNEAVGNLMSNLVLVVTLLLATVVLSFNSFRLTAIILFSAMQSAGLGLLAVYSFGYPFGFTVIIGLLGLMGLAINAAIVILAELEEVPKARAGDKQTIVDLVTSCGRHIGSTTITTIGGFLPLIIAGGGFWPPFAIAIAGGTLLTTLLSLIWVPTMYHLLMRPKRLNQQSQNKQQLRQQHLSQQGLNQPV</sequence>
<dbReference type="PRINTS" id="PR00702">
    <property type="entry name" value="ACRIFLAVINRP"/>
</dbReference>
<dbReference type="eggNOG" id="COG0841">
    <property type="taxonomic scope" value="Bacteria"/>
</dbReference>
<feature type="compositionally biased region" description="Low complexity" evidence="1">
    <location>
        <begin position="1019"/>
        <end position="1032"/>
    </location>
</feature>
<dbReference type="SUPFAM" id="SSF82693">
    <property type="entry name" value="Multidrug efflux transporter AcrB pore domain, PN1, PN2, PC1 and PC2 subdomains"/>
    <property type="match status" value="2"/>
</dbReference>
<feature type="transmembrane region" description="Helical" evidence="2">
    <location>
        <begin position="856"/>
        <end position="875"/>
    </location>
</feature>
<feature type="region of interest" description="Disordered" evidence="1">
    <location>
        <begin position="1019"/>
        <end position="1038"/>
    </location>
</feature>
<proteinExistence type="predicted"/>
<dbReference type="InterPro" id="IPR001036">
    <property type="entry name" value="Acrflvin-R"/>
</dbReference>
<evidence type="ECO:0000256" key="1">
    <source>
        <dbReference type="SAM" id="MobiDB-lite"/>
    </source>
</evidence>
<feature type="transmembrane region" description="Helical" evidence="2">
    <location>
        <begin position="882"/>
        <end position="902"/>
    </location>
</feature>
<dbReference type="HOGENOM" id="CLU_002755_1_2_6"/>
<feature type="transmembrane region" description="Helical" evidence="2">
    <location>
        <begin position="953"/>
        <end position="976"/>
    </location>
</feature>
<dbReference type="KEGG" id="spl:Spea_1324"/>
<dbReference type="PANTHER" id="PTHR32063:SF18">
    <property type="entry name" value="CATION EFFLUX SYSTEM PROTEIN"/>
    <property type="match status" value="1"/>
</dbReference>
<dbReference type="Proteomes" id="UP000002608">
    <property type="component" value="Chromosome"/>
</dbReference>
<accession>A8H264</accession>
<evidence type="ECO:0000313" key="3">
    <source>
        <dbReference type="EMBL" id="ABV86651.1"/>
    </source>
</evidence>
<dbReference type="Gene3D" id="3.30.70.1430">
    <property type="entry name" value="Multidrug efflux transporter AcrB pore domain"/>
    <property type="match status" value="2"/>
</dbReference>
<dbReference type="Gene3D" id="3.30.2090.10">
    <property type="entry name" value="Multidrug efflux transporter AcrB TolC docking domain, DN and DC subdomains"/>
    <property type="match status" value="2"/>
</dbReference>
<reference evidence="3 4" key="1">
    <citation type="submission" date="2007-10" db="EMBL/GenBank/DDBJ databases">
        <title>Complete sequence of Shewanella pealeana ATCC 700345.</title>
        <authorList>
            <consortium name="US DOE Joint Genome Institute"/>
            <person name="Copeland A."/>
            <person name="Lucas S."/>
            <person name="Lapidus A."/>
            <person name="Barry K."/>
            <person name="Glavina del Rio T."/>
            <person name="Dalin E."/>
            <person name="Tice H."/>
            <person name="Pitluck S."/>
            <person name="Chertkov O."/>
            <person name="Brettin T."/>
            <person name="Bruce D."/>
            <person name="Detter J.C."/>
            <person name="Han C."/>
            <person name="Schmutz J."/>
            <person name="Larimer F."/>
            <person name="Land M."/>
            <person name="Hauser L."/>
            <person name="Kyrpides N."/>
            <person name="Kim E."/>
            <person name="Zhao J.-S.Z."/>
            <person name="Manno D."/>
            <person name="Hawari J."/>
            <person name="Richardson P."/>
        </authorList>
    </citation>
    <scope>NUCLEOTIDE SEQUENCE [LARGE SCALE GENOMIC DNA]</scope>
    <source>
        <strain evidence="4">ATCC 700345 / ANG-SQ1</strain>
    </source>
</reference>
<dbReference type="Gene3D" id="1.20.1640.10">
    <property type="entry name" value="Multidrug efflux transporter AcrB transmembrane domain"/>
    <property type="match status" value="2"/>
</dbReference>
<feature type="transmembrane region" description="Helical" evidence="2">
    <location>
        <begin position="463"/>
        <end position="486"/>
    </location>
</feature>
<dbReference type="GO" id="GO:0005886">
    <property type="term" value="C:plasma membrane"/>
    <property type="evidence" value="ECO:0007669"/>
    <property type="project" value="TreeGrafter"/>
</dbReference>
<dbReference type="Pfam" id="PF00873">
    <property type="entry name" value="ACR_tran"/>
    <property type="match status" value="1"/>
</dbReference>
<dbReference type="EMBL" id="CP000851">
    <property type="protein sequence ID" value="ABV86651.1"/>
    <property type="molecule type" value="Genomic_DNA"/>
</dbReference>
<feature type="transmembrane region" description="Helical" evidence="2">
    <location>
        <begin position="523"/>
        <end position="542"/>
    </location>
</feature>
<dbReference type="SUPFAM" id="SSF82866">
    <property type="entry name" value="Multidrug efflux transporter AcrB transmembrane domain"/>
    <property type="match status" value="2"/>
</dbReference>
<dbReference type="RefSeq" id="WP_012154577.1">
    <property type="nucleotide sequence ID" value="NC_009901.1"/>
</dbReference>
<feature type="transmembrane region" description="Helical" evidence="2">
    <location>
        <begin position="335"/>
        <end position="354"/>
    </location>
</feature>
<dbReference type="InterPro" id="IPR027463">
    <property type="entry name" value="AcrB_DN_DC_subdom"/>
</dbReference>
<keyword evidence="2" id="KW-1133">Transmembrane helix</keyword>
<feature type="transmembrane region" description="Helical" evidence="2">
    <location>
        <begin position="12"/>
        <end position="30"/>
    </location>
</feature>
<protein>
    <submittedName>
        <fullName evidence="3">Acriflavin resistance protein</fullName>
    </submittedName>
</protein>
<dbReference type="Gene3D" id="3.30.70.1320">
    <property type="entry name" value="Multidrug efflux transporter AcrB pore domain like"/>
    <property type="match status" value="1"/>
</dbReference>
<dbReference type="STRING" id="398579.Spea_1324"/>
<evidence type="ECO:0000256" key="2">
    <source>
        <dbReference type="SAM" id="Phobius"/>
    </source>
</evidence>
<evidence type="ECO:0000313" key="4">
    <source>
        <dbReference type="Proteomes" id="UP000002608"/>
    </source>
</evidence>
<name>A8H264_SHEPA</name>
<gene>
    <name evidence="3" type="ordered locus">Spea_1324</name>
</gene>
<dbReference type="Gene3D" id="3.30.70.1440">
    <property type="entry name" value="Multidrug efflux transporter AcrB pore domain"/>
    <property type="match status" value="1"/>
</dbReference>
<keyword evidence="2" id="KW-0472">Membrane</keyword>
<organism evidence="3 4">
    <name type="scientific">Shewanella pealeana (strain ATCC 700345 / ANG-SQ1)</name>
    <dbReference type="NCBI Taxonomy" id="398579"/>
    <lineage>
        <taxon>Bacteria</taxon>
        <taxon>Pseudomonadati</taxon>
        <taxon>Pseudomonadota</taxon>
        <taxon>Gammaproteobacteria</taxon>
        <taxon>Alteromonadales</taxon>
        <taxon>Shewanellaceae</taxon>
        <taxon>Shewanella</taxon>
    </lineage>
</organism>
<keyword evidence="4" id="KW-1185">Reference proteome</keyword>
<dbReference type="GO" id="GO:0042910">
    <property type="term" value="F:xenobiotic transmembrane transporter activity"/>
    <property type="evidence" value="ECO:0007669"/>
    <property type="project" value="TreeGrafter"/>
</dbReference>
<keyword evidence="2" id="KW-0812">Transmembrane</keyword>
<dbReference type="OrthoDB" id="9757940at2"/>
<feature type="transmembrane region" description="Helical" evidence="2">
    <location>
        <begin position="908"/>
        <end position="932"/>
    </location>
</feature>
<feature type="transmembrane region" description="Helical" evidence="2">
    <location>
        <begin position="982"/>
        <end position="1008"/>
    </location>
</feature>
<dbReference type="SUPFAM" id="SSF82714">
    <property type="entry name" value="Multidrug efflux transporter AcrB TolC docking domain, DN and DC subdomains"/>
    <property type="match status" value="2"/>
</dbReference>
<dbReference type="PANTHER" id="PTHR32063">
    <property type="match status" value="1"/>
</dbReference>
<feature type="transmembrane region" description="Helical" evidence="2">
    <location>
        <begin position="431"/>
        <end position="451"/>
    </location>
</feature>
<feature type="transmembrane region" description="Helical" evidence="2">
    <location>
        <begin position="361"/>
        <end position="381"/>
    </location>
</feature>
<feature type="transmembrane region" description="Helical" evidence="2">
    <location>
        <begin position="387"/>
        <end position="410"/>
    </location>
</feature>